<keyword evidence="2" id="KW-0119">Carbohydrate metabolism</keyword>
<dbReference type="Pfam" id="PF03065">
    <property type="entry name" value="Glyco_hydro_57"/>
    <property type="match status" value="1"/>
</dbReference>
<dbReference type="InterPro" id="IPR004300">
    <property type="entry name" value="Glyco_hydro_57_N"/>
</dbReference>
<dbReference type="InterPro" id="IPR011330">
    <property type="entry name" value="Glyco_hydro/deAcase_b/a-brl"/>
</dbReference>
<comment type="caution">
    <text evidence="4">The sequence shown here is derived from an EMBL/GenBank/DDBJ whole genome shotgun (WGS) entry which is preliminary data.</text>
</comment>
<feature type="domain" description="Glycoside hydrolase family 57 N-terminal" evidence="3">
    <location>
        <begin position="6"/>
        <end position="299"/>
    </location>
</feature>
<dbReference type="SUPFAM" id="SSF88713">
    <property type="entry name" value="Glycoside hydrolase/deacetylase"/>
    <property type="match status" value="1"/>
</dbReference>
<proteinExistence type="inferred from homology"/>
<evidence type="ECO:0000256" key="2">
    <source>
        <dbReference type="ARBA" id="ARBA00023277"/>
    </source>
</evidence>
<dbReference type="InterPro" id="IPR052046">
    <property type="entry name" value="GH57_Enzymes"/>
</dbReference>
<accession>A0A0G0K6E1</accession>
<organism evidence="4 5">
    <name type="scientific">Candidatus Woesebacteria bacterium GW2011_GWB1_38_5b</name>
    <dbReference type="NCBI Taxonomy" id="1618569"/>
    <lineage>
        <taxon>Bacteria</taxon>
        <taxon>Candidatus Woeseibacteriota</taxon>
    </lineage>
</organism>
<comment type="similarity">
    <text evidence="1">Belongs to the glycosyl hydrolase 57 family.</text>
</comment>
<dbReference type="GO" id="GO:0016787">
    <property type="term" value="F:hydrolase activity"/>
    <property type="evidence" value="ECO:0007669"/>
    <property type="project" value="UniProtKB-KW"/>
</dbReference>
<evidence type="ECO:0000256" key="1">
    <source>
        <dbReference type="ARBA" id="ARBA00006821"/>
    </source>
</evidence>
<evidence type="ECO:0000313" key="4">
    <source>
        <dbReference type="EMBL" id="KKQ75253.1"/>
    </source>
</evidence>
<reference evidence="4 5" key="1">
    <citation type="journal article" date="2015" name="Nature">
        <title>rRNA introns, odd ribosomes, and small enigmatic genomes across a large radiation of phyla.</title>
        <authorList>
            <person name="Brown C.T."/>
            <person name="Hug L.A."/>
            <person name="Thomas B.C."/>
            <person name="Sharon I."/>
            <person name="Castelle C.J."/>
            <person name="Singh A."/>
            <person name="Wilkins M.J."/>
            <person name="Williams K.H."/>
            <person name="Banfield J.F."/>
        </authorList>
    </citation>
    <scope>NUCLEOTIDE SEQUENCE [LARGE SCALE GENOMIC DNA]</scope>
</reference>
<dbReference type="Gene3D" id="3.20.110.20">
    <property type="match status" value="1"/>
</dbReference>
<dbReference type="PATRIC" id="fig|1618569.3.peg.400"/>
<evidence type="ECO:0000259" key="3">
    <source>
        <dbReference type="Pfam" id="PF03065"/>
    </source>
</evidence>
<dbReference type="CDD" id="cd10795">
    <property type="entry name" value="GH57N_MJA1_like"/>
    <property type="match status" value="1"/>
</dbReference>
<keyword evidence="4" id="KW-0378">Hydrolase</keyword>
<dbReference type="AlphaFoldDB" id="A0A0G0K6E1"/>
<dbReference type="Proteomes" id="UP000034181">
    <property type="component" value="Unassembled WGS sequence"/>
</dbReference>
<protein>
    <submittedName>
        <fullName evidence="4">Glycosyl hydrolase, family 57</fullName>
    </submittedName>
</protein>
<dbReference type="PANTHER" id="PTHR36306">
    <property type="entry name" value="ALPHA-AMYLASE-RELATED-RELATED"/>
    <property type="match status" value="1"/>
</dbReference>
<dbReference type="PANTHER" id="PTHR36306:SF1">
    <property type="entry name" value="ALPHA-AMYLASE-RELATED"/>
    <property type="match status" value="1"/>
</dbReference>
<name>A0A0G0K6E1_9BACT</name>
<sequence length="414" mass="48148">MASICLYFHVHQPYRIKRYRVYDIGRDSNYFSTFDESNLNNKKILQKVAEKCYIPTNKLLLHLLDKHPEFKISFSITGLLLEQLEEYSPESLKLFQDLVETGKVEIVGETYYHSLSFLYSKSEFKRQIAMHKKKIAKVFGKKAVPTKVFRNTELIYNNSLAHFLEKLGYSAVLAEGADHILCWRSPNFLYKAKGANIKLLLKNYRLSDDIAFRFSSRDWADWPLTAPKFASWVNAINGNGNVVNLFMDYETFGEHQWIDTGIFNFLAKLPQELLKHPDNDFVTPSEAVERYNAVSELDVPHFVSWADVERDLSAWLSNAMQHDAVSKIYALEDKVLSSKNKKLIDDWRRLQASDHFYYMCTKWFADGDVHKYFNPYDTPYDAFISYMNAVADLKLRLEKRLKGGSAHAPLSSFR</sequence>
<gene>
    <name evidence="4" type="ORF">US96_C0014G0011</name>
</gene>
<dbReference type="EMBL" id="LBUZ01000014">
    <property type="protein sequence ID" value="KKQ75253.1"/>
    <property type="molecule type" value="Genomic_DNA"/>
</dbReference>
<evidence type="ECO:0000313" key="5">
    <source>
        <dbReference type="Proteomes" id="UP000034181"/>
    </source>
</evidence>
<dbReference type="GO" id="GO:0005975">
    <property type="term" value="P:carbohydrate metabolic process"/>
    <property type="evidence" value="ECO:0007669"/>
    <property type="project" value="InterPro"/>
</dbReference>